<keyword evidence="3" id="KW-1185">Reference proteome</keyword>
<dbReference type="OrthoDB" id="3537171at2759"/>
<evidence type="ECO:0000313" key="3">
    <source>
        <dbReference type="Proteomes" id="UP000775872"/>
    </source>
</evidence>
<sequence>MKKQSYVNTKNIHEIPFAILRTCWQDGDFHLESESYRTLTSVLWKQNVAELTTRLRGHGIFEPVRQPAHVGTPRAALNRSTNGRHPNVLGYSAGANSPKRHESSHDE</sequence>
<dbReference type="Proteomes" id="UP000775872">
    <property type="component" value="Unassembled WGS sequence"/>
</dbReference>
<evidence type="ECO:0000256" key="1">
    <source>
        <dbReference type="SAM" id="MobiDB-lite"/>
    </source>
</evidence>
<protein>
    <submittedName>
        <fullName evidence="2">Uncharacterized protein</fullName>
    </submittedName>
</protein>
<feature type="region of interest" description="Disordered" evidence="1">
    <location>
        <begin position="66"/>
        <end position="107"/>
    </location>
</feature>
<comment type="caution">
    <text evidence="2">The sequence shown here is derived from an EMBL/GenBank/DDBJ whole genome shotgun (WGS) entry which is preliminary data.</text>
</comment>
<evidence type="ECO:0000313" key="2">
    <source>
        <dbReference type="EMBL" id="CAH0053841.1"/>
    </source>
</evidence>
<name>A0A9P0EJM2_9HYPO</name>
<gene>
    <name evidence="2" type="ORF">CSOL1703_00005720</name>
</gene>
<proteinExistence type="predicted"/>
<accession>A0A9P0EJM2</accession>
<organism evidence="2 3">
    <name type="scientific">Clonostachys solani</name>
    <dbReference type="NCBI Taxonomy" id="160281"/>
    <lineage>
        <taxon>Eukaryota</taxon>
        <taxon>Fungi</taxon>
        <taxon>Dikarya</taxon>
        <taxon>Ascomycota</taxon>
        <taxon>Pezizomycotina</taxon>
        <taxon>Sordariomycetes</taxon>
        <taxon>Hypocreomycetidae</taxon>
        <taxon>Hypocreales</taxon>
        <taxon>Bionectriaceae</taxon>
        <taxon>Clonostachys</taxon>
    </lineage>
</organism>
<dbReference type="AlphaFoldDB" id="A0A9P0EJM2"/>
<reference evidence="2" key="1">
    <citation type="submission" date="2021-10" db="EMBL/GenBank/DDBJ databases">
        <authorList>
            <person name="Piombo E."/>
        </authorList>
    </citation>
    <scope>NUCLEOTIDE SEQUENCE</scope>
</reference>
<dbReference type="EMBL" id="CABFOC020000045">
    <property type="protein sequence ID" value="CAH0053841.1"/>
    <property type="molecule type" value="Genomic_DNA"/>
</dbReference>